<dbReference type="EMBL" id="QKYV01000004">
    <property type="protein sequence ID" value="PZW40730.1"/>
    <property type="molecule type" value="Genomic_DNA"/>
</dbReference>
<evidence type="ECO:0008006" key="3">
    <source>
        <dbReference type="Google" id="ProtNLM"/>
    </source>
</evidence>
<sequence length="100" mass="11346">MMTELAKSLKLSDQPVIKKILDENGTKVLAIGLKRGVELKEHVAPCKAKLLVIKGEIDFNTNLESRRYACYESYDIPINLKHSVVAWDDAIFLLFLNTKK</sequence>
<proteinExistence type="predicted"/>
<gene>
    <name evidence="1" type="ORF">LX95_01798</name>
</gene>
<name>A0A2W7JZ02_9FLAO</name>
<protein>
    <recommendedName>
        <fullName evidence="3">Quercetin dioxygenase-like cupin family protein</fullName>
    </recommendedName>
</protein>
<dbReference type="InterPro" id="IPR011051">
    <property type="entry name" value="RmlC_Cupin_sf"/>
</dbReference>
<organism evidence="1 2">
    <name type="scientific">Mesonia algae</name>
    <dbReference type="NCBI Taxonomy" id="213248"/>
    <lineage>
        <taxon>Bacteria</taxon>
        <taxon>Pseudomonadati</taxon>
        <taxon>Bacteroidota</taxon>
        <taxon>Flavobacteriia</taxon>
        <taxon>Flavobacteriales</taxon>
        <taxon>Flavobacteriaceae</taxon>
        <taxon>Mesonia</taxon>
    </lineage>
</organism>
<dbReference type="InterPro" id="IPR014710">
    <property type="entry name" value="RmlC-like_jellyroll"/>
</dbReference>
<accession>A0A2W7JZ02</accession>
<dbReference type="Proteomes" id="UP000249542">
    <property type="component" value="Unassembled WGS sequence"/>
</dbReference>
<dbReference type="AlphaFoldDB" id="A0A2W7JZ02"/>
<dbReference type="SUPFAM" id="SSF51182">
    <property type="entry name" value="RmlC-like cupins"/>
    <property type="match status" value="1"/>
</dbReference>
<comment type="caution">
    <text evidence="1">The sequence shown here is derived from an EMBL/GenBank/DDBJ whole genome shotgun (WGS) entry which is preliminary data.</text>
</comment>
<reference evidence="1 2" key="1">
    <citation type="submission" date="2018-06" db="EMBL/GenBank/DDBJ databases">
        <title>Genomic Encyclopedia of Archaeal and Bacterial Type Strains, Phase II (KMG-II): from individual species to whole genera.</title>
        <authorList>
            <person name="Goeker M."/>
        </authorList>
    </citation>
    <scope>NUCLEOTIDE SEQUENCE [LARGE SCALE GENOMIC DNA]</scope>
    <source>
        <strain evidence="1 2">DSM 15361</strain>
    </source>
</reference>
<evidence type="ECO:0000313" key="2">
    <source>
        <dbReference type="Proteomes" id="UP000249542"/>
    </source>
</evidence>
<dbReference type="Gene3D" id="2.60.120.10">
    <property type="entry name" value="Jelly Rolls"/>
    <property type="match status" value="1"/>
</dbReference>
<keyword evidence="2" id="KW-1185">Reference proteome</keyword>
<dbReference type="RefSeq" id="WP_245924748.1">
    <property type="nucleotide sequence ID" value="NZ_QKYV01000004.1"/>
</dbReference>
<evidence type="ECO:0000313" key="1">
    <source>
        <dbReference type="EMBL" id="PZW40730.1"/>
    </source>
</evidence>